<keyword evidence="2" id="KW-0255">Endonuclease</keyword>
<dbReference type="OrthoDB" id="489287at2"/>
<dbReference type="AlphaFoldDB" id="A0A6B8RJU3"/>
<proteinExistence type="predicted"/>
<evidence type="ECO:0000313" key="2">
    <source>
        <dbReference type="EMBL" id="QGQ95885.1"/>
    </source>
</evidence>
<sequence>MNEFLKNDKTLESQFRSIFLFGKNVATYKFALAKSLLELGQSDKGFVSLEELSPIFAKHMLEHVRRDKRQITSSSSKFIQACQLFDKNQITYDQLLLITEKQGFNNVIDAFHNLPNTSLENYFFKKDIQGRRLGITLTDDLYMLNQGTQVENMFEEIEGRWSLVEAAWSEKNTNLEVKYDFDLEELFAFRPVTPEGYLNSHNRISLTPVRKPLNGYQKGKCFYCYGPISINSNEINTCDVDHFIPLSVQYNSTSDLDLNGVWNLVLTCSDCNRGEENGKFARLPKYDLLQRLHKRNEYLIESNHPLKETLIMRTGLNSDNRKTFLERRFIFAKTFKAAEWEPSFEKADGF</sequence>
<reference evidence="3" key="1">
    <citation type="submission" date="2018-11" db="EMBL/GenBank/DDBJ databases">
        <title>Complete genome sequence of Paenibacillus sp. ML311-T8.</title>
        <authorList>
            <person name="Nam Y.-D."/>
            <person name="Kang J."/>
            <person name="Chung W.-H."/>
            <person name="Park Y.S."/>
        </authorList>
    </citation>
    <scope>NUCLEOTIDE SEQUENCE [LARGE SCALE GENOMIC DNA]</scope>
    <source>
        <strain evidence="3">ML311-T8</strain>
    </source>
</reference>
<dbReference type="Gene3D" id="1.10.30.50">
    <property type="match status" value="1"/>
</dbReference>
<dbReference type="KEGG" id="ppsc:EHS13_13870"/>
<keyword evidence="2" id="KW-0540">Nuclease</keyword>
<dbReference type="Proteomes" id="UP000426246">
    <property type="component" value="Chromosome"/>
</dbReference>
<dbReference type="GO" id="GO:0004519">
    <property type="term" value="F:endonuclease activity"/>
    <property type="evidence" value="ECO:0007669"/>
    <property type="project" value="UniProtKB-KW"/>
</dbReference>
<name>A0A6B8RJU3_9BACL</name>
<keyword evidence="2" id="KW-0378">Hydrolase</keyword>
<evidence type="ECO:0000313" key="3">
    <source>
        <dbReference type="Proteomes" id="UP000426246"/>
    </source>
</evidence>
<dbReference type="EMBL" id="CP034235">
    <property type="protein sequence ID" value="QGQ95885.1"/>
    <property type="molecule type" value="Genomic_DNA"/>
</dbReference>
<gene>
    <name evidence="2" type="ORF">EHS13_13870</name>
</gene>
<dbReference type="Pfam" id="PF13395">
    <property type="entry name" value="HNH_4"/>
    <property type="match status" value="1"/>
</dbReference>
<organism evidence="2 3">
    <name type="scientific">Paenibacillus psychroresistens</name>
    <dbReference type="NCBI Taxonomy" id="1778678"/>
    <lineage>
        <taxon>Bacteria</taxon>
        <taxon>Bacillati</taxon>
        <taxon>Bacillota</taxon>
        <taxon>Bacilli</taxon>
        <taxon>Bacillales</taxon>
        <taxon>Paenibacillaceae</taxon>
        <taxon>Paenibacillus</taxon>
    </lineage>
</organism>
<keyword evidence="3" id="KW-1185">Reference proteome</keyword>
<accession>A0A6B8RJU3</accession>
<dbReference type="InterPro" id="IPR003615">
    <property type="entry name" value="HNH_nuc"/>
</dbReference>
<protein>
    <submittedName>
        <fullName evidence="2">HNH endonuclease</fullName>
    </submittedName>
</protein>
<dbReference type="SMART" id="SM00507">
    <property type="entry name" value="HNHc"/>
    <property type="match status" value="1"/>
</dbReference>
<feature type="domain" description="HNH nuclease" evidence="1">
    <location>
        <begin position="208"/>
        <end position="273"/>
    </location>
</feature>
<evidence type="ECO:0000259" key="1">
    <source>
        <dbReference type="SMART" id="SM00507"/>
    </source>
</evidence>
<dbReference type="RefSeq" id="WP_155700919.1">
    <property type="nucleotide sequence ID" value="NZ_CP034235.1"/>
</dbReference>